<evidence type="ECO:0000313" key="2">
    <source>
        <dbReference type="Proteomes" id="UP000287519"/>
    </source>
</evidence>
<gene>
    <name evidence="1" type="ORF">Rhow_008073</name>
</gene>
<organism evidence="1 2">
    <name type="scientific">Rhodococcus wratislaviensis</name>
    <name type="common">Tsukamurella wratislaviensis</name>
    <dbReference type="NCBI Taxonomy" id="44752"/>
    <lineage>
        <taxon>Bacteria</taxon>
        <taxon>Bacillati</taxon>
        <taxon>Actinomycetota</taxon>
        <taxon>Actinomycetes</taxon>
        <taxon>Mycobacteriales</taxon>
        <taxon>Nocardiaceae</taxon>
        <taxon>Rhodococcus</taxon>
    </lineage>
</organism>
<protein>
    <recommendedName>
        <fullName evidence="3">Ferritin-like domain-containing protein</fullName>
    </recommendedName>
</protein>
<proteinExistence type="predicted"/>
<dbReference type="EMBL" id="BHYM01000080">
    <property type="protein sequence ID" value="GCE43775.1"/>
    <property type="molecule type" value="Genomic_DNA"/>
</dbReference>
<dbReference type="AlphaFoldDB" id="A0A402CJQ4"/>
<keyword evidence="2" id="KW-1185">Reference proteome</keyword>
<dbReference type="Proteomes" id="UP000287519">
    <property type="component" value="Unassembled WGS sequence"/>
</dbReference>
<evidence type="ECO:0000313" key="1">
    <source>
        <dbReference type="EMBL" id="GCE43775.1"/>
    </source>
</evidence>
<reference evidence="1 2" key="1">
    <citation type="submission" date="2018-11" db="EMBL/GenBank/DDBJ databases">
        <title>Microbial catabolism of amino acid.</title>
        <authorList>
            <person name="Hibi M."/>
            <person name="Ogawa J."/>
        </authorList>
    </citation>
    <scope>NUCLEOTIDE SEQUENCE [LARGE SCALE GENOMIC DNA]</scope>
    <source>
        <strain evidence="1 2">C31-06</strain>
    </source>
</reference>
<name>A0A402CJQ4_RHOWR</name>
<accession>A0A402CJQ4</accession>
<comment type="caution">
    <text evidence="1">The sequence shown here is derived from an EMBL/GenBank/DDBJ whole genome shotgun (WGS) entry which is preliminary data.</text>
</comment>
<evidence type="ECO:0008006" key="3">
    <source>
        <dbReference type="Google" id="ProtNLM"/>
    </source>
</evidence>
<sequence length="120" mass="12501">MSWSTRGLDRAIETLTASRDADAALQTAEDITRREGATAVAEAIHSARTTAGVLDPGELPIGDYDDLTVPQAVAAVKELTDPADIRAVVAYEEAHKSRHGVVSAAQAHLAAIAQEVAGIT</sequence>